<accession>A0A914EAE6</accession>
<comment type="similarity">
    <text evidence="2">Belongs to the FARP (FMRFamide related peptide) family.</text>
</comment>
<keyword evidence="5" id="KW-0027">Amidation</keyword>
<comment type="subcellular location">
    <subcellularLocation>
        <location evidence="1">Secreted</location>
    </subcellularLocation>
</comment>
<evidence type="ECO:0000256" key="3">
    <source>
        <dbReference type="ARBA" id="ARBA00022525"/>
    </source>
</evidence>
<feature type="signal peptide" evidence="7">
    <location>
        <begin position="1"/>
        <end position="24"/>
    </location>
</feature>
<dbReference type="Proteomes" id="UP000887540">
    <property type="component" value="Unplaced"/>
</dbReference>
<sequence length="147" mass="16796">MHYGIGFLAVTIMAGFGWMQEAEGLLTFADLCFQSHDAYSLCKYSHLPKRSISGLYPYPDSIFRPYNLGFGSSQTLYMLPPDAKQVKSPQKRDYDFVRFGRSDGQKKAAGSYDYIRFGKRSSYDYIRFGKRSLVHGLDMDLDKLPSQ</sequence>
<dbReference type="Pfam" id="PF01581">
    <property type="entry name" value="FARP"/>
    <property type="match status" value="2"/>
</dbReference>
<evidence type="ECO:0000256" key="7">
    <source>
        <dbReference type="SAM" id="SignalP"/>
    </source>
</evidence>
<keyword evidence="3" id="KW-0964">Secreted</keyword>
<reference evidence="9" key="1">
    <citation type="submission" date="2022-11" db="UniProtKB">
        <authorList>
            <consortium name="WormBaseParasite"/>
        </authorList>
    </citation>
    <scope>IDENTIFICATION</scope>
</reference>
<organism evidence="8 9">
    <name type="scientific">Acrobeloides nanus</name>
    <dbReference type="NCBI Taxonomy" id="290746"/>
    <lineage>
        <taxon>Eukaryota</taxon>
        <taxon>Metazoa</taxon>
        <taxon>Ecdysozoa</taxon>
        <taxon>Nematoda</taxon>
        <taxon>Chromadorea</taxon>
        <taxon>Rhabditida</taxon>
        <taxon>Tylenchina</taxon>
        <taxon>Cephalobomorpha</taxon>
        <taxon>Cephaloboidea</taxon>
        <taxon>Cephalobidae</taxon>
        <taxon>Acrobeloides</taxon>
    </lineage>
</organism>
<keyword evidence="4" id="KW-0165">Cleavage on pair of basic residues</keyword>
<feature type="chain" id="PRO_5037846457" evidence="7">
    <location>
        <begin position="25"/>
        <end position="147"/>
    </location>
</feature>
<dbReference type="GO" id="GO:0005576">
    <property type="term" value="C:extracellular region"/>
    <property type="evidence" value="ECO:0007669"/>
    <property type="project" value="UniProtKB-SubCell"/>
</dbReference>
<dbReference type="AlphaFoldDB" id="A0A914EAE6"/>
<keyword evidence="8" id="KW-1185">Reference proteome</keyword>
<proteinExistence type="inferred from homology"/>
<keyword evidence="6" id="KW-0527">Neuropeptide</keyword>
<evidence type="ECO:0000256" key="5">
    <source>
        <dbReference type="ARBA" id="ARBA00022815"/>
    </source>
</evidence>
<keyword evidence="7" id="KW-0732">Signal</keyword>
<evidence type="ECO:0000313" key="9">
    <source>
        <dbReference type="WBParaSite" id="ACRNAN_scaffold6663.g9391.t1"/>
    </source>
</evidence>
<evidence type="ECO:0000256" key="4">
    <source>
        <dbReference type="ARBA" id="ARBA00022685"/>
    </source>
</evidence>
<evidence type="ECO:0000313" key="8">
    <source>
        <dbReference type="Proteomes" id="UP000887540"/>
    </source>
</evidence>
<evidence type="ECO:0000256" key="6">
    <source>
        <dbReference type="ARBA" id="ARBA00023320"/>
    </source>
</evidence>
<dbReference type="GO" id="GO:0007218">
    <property type="term" value="P:neuropeptide signaling pathway"/>
    <property type="evidence" value="ECO:0007669"/>
    <property type="project" value="UniProtKB-KW"/>
</dbReference>
<evidence type="ECO:0000256" key="2">
    <source>
        <dbReference type="ARBA" id="ARBA00006356"/>
    </source>
</evidence>
<evidence type="ECO:0000256" key="1">
    <source>
        <dbReference type="ARBA" id="ARBA00004613"/>
    </source>
</evidence>
<name>A0A914EAE6_9BILA</name>
<dbReference type="InterPro" id="IPR002544">
    <property type="entry name" value="FMRFamid-related_peptide-like"/>
</dbReference>
<dbReference type="WBParaSite" id="ACRNAN_scaffold6663.g9391.t1">
    <property type="protein sequence ID" value="ACRNAN_scaffold6663.g9391.t1"/>
    <property type="gene ID" value="ACRNAN_scaffold6663.g9391"/>
</dbReference>
<protein>
    <submittedName>
        <fullName evidence="9">Uncharacterized protein</fullName>
    </submittedName>
</protein>